<dbReference type="PROSITE" id="PS50977">
    <property type="entry name" value="HTH_TETR_2"/>
    <property type="match status" value="1"/>
</dbReference>
<dbReference type="InterPro" id="IPR050624">
    <property type="entry name" value="HTH-type_Tx_Regulator"/>
</dbReference>
<evidence type="ECO:0000259" key="3">
    <source>
        <dbReference type="PROSITE" id="PS50977"/>
    </source>
</evidence>
<feature type="domain" description="HTH tetR-type" evidence="3">
    <location>
        <begin position="10"/>
        <end position="70"/>
    </location>
</feature>
<evidence type="ECO:0000256" key="1">
    <source>
        <dbReference type="ARBA" id="ARBA00023125"/>
    </source>
</evidence>
<dbReference type="Gene3D" id="1.10.357.10">
    <property type="entry name" value="Tetracycline Repressor, domain 2"/>
    <property type="match status" value="1"/>
</dbReference>
<reference evidence="4 5" key="1">
    <citation type="submission" date="2023-06" db="EMBL/GenBank/DDBJ databases">
        <authorList>
            <person name="Yushchuk O."/>
            <person name="Binda E."/>
            <person name="Ruckert-Reed C."/>
            <person name="Fedorenko V."/>
            <person name="Kalinowski J."/>
            <person name="Marinelli F."/>
        </authorList>
    </citation>
    <scope>NUCLEOTIDE SEQUENCE [LARGE SCALE GENOMIC DNA]</scope>
    <source>
        <strain evidence="4 5">NRRL 3884</strain>
    </source>
</reference>
<dbReference type="InterPro" id="IPR009057">
    <property type="entry name" value="Homeodomain-like_sf"/>
</dbReference>
<organism evidence="4 5">
    <name type="scientific">Actinoplanes oblitus</name>
    <dbReference type="NCBI Taxonomy" id="3040509"/>
    <lineage>
        <taxon>Bacteria</taxon>
        <taxon>Bacillati</taxon>
        <taxon>Actinomycetota</taxon>
        <taxon>Actinomycetes</taxon>
        <taxon>Micromonosporales</taxon>
        <taxon>Micromonosporaceae</taxon>
        <taxon>Actinoplanes</taxon>
    </lineage>
</organism>
<dbReference type="RefSeq" id="WP_284921835.1">
    <property type="nucleotide sequence ID" value="NZ_CP126980.1"/>
</dbReference>
<gene>
    <name evidence="4" type="ORF">ACTOB_004016</name>
</gene>
<dbReference type="EMBL" id="CP126980">
    <property type="protein sequence ID" value="WIN00318.1"/>
    <property type="molecule type" value="Genomic_DNA"/>
</dbReference>
<dbReference type="PANTHER" id="PTHR43479:SF7">
    <property type="entry name" value="TETR-FAMILY TRANSCRIPTIONAL REGULATOR"/>
    <property type="match status" value="1"/>
</dbReference>
<dbReference type="PANTHER" id="PTHR43479">
    <property type="entry name" value="ACREF/ENVCD OPERON REPRESSOR-RELATED"/>
    <property type="match status" value="1"/>
</dbReference>
<evidence type="ECO:0000313" key="4">
    <source>
        <dbReference type="EMBL" id="WIN00318.1"/>
    </source>
</evidence>
<dbReference type="InterPro" id="IPR001647">
    <property type="entry name" value="HTH_TetR"/>
</dbReference>
<evidence type="ECO:0000256" key="2">
    <source>
        <dbReference type="PROSITE-ProRule" id="PRU00335"/>
    </source>
</evidence>
<dbReference type="SUPFAM" id="SSF46689">
    <property type="entry name" value="Homeodomain-like"/>
    <property type="match status" value="1"/>
</dbReference>
<keyword evidence="1 2" id="KW-0238">DNA-binding</keyword>
<proteinExistence type="predicted"/>
<sequence length="189" mass="20713">MATTPDRRVRRTRAALRDALLSLMAERGYEAVTVHEIIDRADVGRSTFYNHYTDKDELLHDTLGELQSILAAPAKPVGGTQHGLRFSLPLLRHVAGQRRLGGALFGRGNRTPVLARIQDVLTEVVRTELAAAPGRPPRIPDEAVAHYVVGAYLSLLDWWLTSAPELAAEDADRIFQTLVMPGLRGSSSA</sequence>
<evidence type="ECO:0000313" key="5">
    <source>
        <dbReference type="Proteomes" id="UP001240150"/>
    </source>
</evidence>
<dbReference type="Proteomes" id="UP001240150">
    <property type="component" value="Chromosome"/>
</dbReference>
<dbReference type="Pfam" id="PF00440">
    <property type="entry name" value="TetR_N"/>
    <property type="match status" value="1"/>
</dbReference>
<keyword evidence="5" id="KW-1185">Reference proteome</keyword>
<dbReference type="PRINTS" id="PR00455">
    <property type="entry name" value="HTHTETR"/>
</dbReference>
<protein>
    <submittedName>
        <fullName evidence="4">TetR/AcrR family transcriptional regulator</fullName>
    </submittedName>
</protein>
<name>A0ABY8WU04_9ACTN</name>
<accession>A0ABY8WU04</accession>
<feature type="DNA-binding region" description="H-T-H motif" evidence="2">
    <location>
        <begin position="33"/>
        <end position="52"/>
    </location>
</feature>